<protein>
    <submittedName>
        <fullName evidence="1">Uncharacterized protein</fullName>
    </submittedName>
</protein>
<accession>A0AA90KBM5</accession>
<organism evidence="1">
    <name type="scientific">Streptantibioticus silvisoli</name>
    <dbReference type="NCBI Taxonomy" id="2705255"/>
    <lineage>
        <taxon>Bacteria</taxon>
        <taxon>Bacillati</taxon>
        <taxon>Actinomycetota</taxon>
        <taxon>Actinomycetes</taxon>
        <taxon>Kitasatosporales</taxon>
        <taxon>Streptomycetaceae</taxon>
        <taxon>Streptantibioticus</taxon>
    </lineage>
</organism>
<evidence type="ECO:0000313" key="1">
    <source>
        <dbReference type="EMBL" id="MDI5973512.1"/>
    </source>
</evidence>
<dbReference type="AlphaFoldDB" id="A0AA90KBM5"/>
<dbReference type="RefSeq" id="WP_271314414.1">
    <property type="nucleotide sequence ID" value="NZ_JABXJJ020000047.1"/>
</dbReference>
<reference evidence="1" key="1">
    <citation type="submission" date="2023-05" db="EMBL/GenBank/DDBJ databases">
        <title>Streptantibioticus silvisoli sp. nov., acidotolerant actinomycetes 1 from pine litter.</title>
        <authorList>
            <person name="Swiecimska M."/>
            <person name="Golinska P."/>
            <person name="Sangal V."/>
            <person name="Wachnowicz B."/>
            <person name="Goodfellow M."/>
        </authorList>
    </citation>
    <scope>NUCLEOTIDE SEQUENCE</scope>
    <source>
        <strain evidence="1">SL13</strain>
    </source>
</reference>
<name>A0AA90KBM5_9ACTN</name>
<dbReference type="EMBL" id="JABXJJ020000047">
    <property type="protein sequence ID" value="MDI5973512.1"/>
    <property type="molecule type" value="Genomic_DNA"/>
</dbReference>
<sequence length="40" mass="3937">MAAAVRPMVASSVICWASSDSWRASAAAAASPVAAVSSRS</sequence>
<gene>
    <name evidence="1" type="ORF">POF50_029930</name>
</gene>
<comment type="caution">
    <text evidence="1">The sequence shown here is derived from an EMBL/GenBank/DDBJ whole genome shotgun (WGS) entry which is preliminary data.</text>
</comment>
<proteinExistence type="predicted"/>